<name>A0AA36FAV8_OCTVU</name>
<sequence length="128" mass="14911">MSDKNNVVLTKKTGCNKNLNFGFRSRNNRQSTNDWELHINILMPRYYEAEEESSSIWKPACSGLRVELQECLAESDCYKKDGHTIRECVALGNHPSIPNECNVLRNSFFECKRSLLDMRTRFRGRKGY</sequence>
<dbReference type="GO" id="GO:0033617">
    <property type="term" value="P:mitochondrial respiratory chain complex IV assembly"/>
    <property type="evidence" value="ECO:0007669"/>
    <property type="project" value="TreeGrafter"/>
</dbReference>
<dbReference type="AlphaFoldDB" id="A0AA36FAV8"/>
<accession>A0AA36FAV8</accession>
<evidence type="ECO:0000313" key="5">
    <source>
        <dbReference type="EMBL" id="CAI9730822.1"/>
    </source>
</evidence>
<reference evidence="5" key="1">
    <citation type="submission" date="2023-08" db="EMBL/GenBank/DDBJ databases">
        <authorList>
            <person name="Alioto T."/>
            <person name="Alioto T."/>
            <person name="Gomez Garrido J."/>
        </authorList>
    </citation>
    <scope>NUCLEOTIDE SEQUENCE</scope>
</reference>
<evidence type="ECO:0000313" key="6">
    <source>
        <dbReference type="Proteomes" id="UP001162480"/>
    </source>
</evidence>
<dbReference type="EMBL" id="OX597825">
    <property type="protein sequence ID" value="CAI9730822.1"/>
    <property type="molecule type" value="Genomic_DNA"/>
</dbReference>
<keyword evidence="6" id="KW-1185">Reference proteome</keyword>
<comment type="function">
    <text evidence="1">Involved in an early step of the mitochondrial complex IV assembly process.</text>
</comment>
<proteinExistence type="inferred from homology"/>
<dbReference type="GO" id="GO:0005739">
    <property type="term" value="C:mitochondrion"/>
    <property type="evidence" value="ECO:0007669"/>
    <property type="project" value="TreeGrafter"/>
</dbReference>
<evidence type="ECO:0000256" key="1">
    <source>
        <dbReference type="ARBA" id="ARBA00003186"/>
    </source>
</evidence>
<comment type="similarity">
    <text evidence="2">Belongs to the PET191 family.</text>
</comment>
<gene>
    <name evidence="5" type="ORF">OCTVUL_1B024331</name>
</gene>
<organism evidence="5 6">
    <name type="scientific">Octopus vulgaris</name>
    <name type="common">Common octopus</name>
    <dbReference type="NCBI Taxonomy" id="6645"/>
    <lineage>
        <taxon>Eukaryota</taxon>
        <taxon>Metazoa</taxon>
        <taxon>Spiralia</taxon>
        <taxon>Lophotrochozoa</taxon>
        <taxon>Mollusca</taxon>
        <taxon>Cephalopoda</taxon>
        <taxon>Coleoidea</taxon>
        <taxon>Octopodiformes</taxon>
        <taxon>Octopoda</taxon>
        <taxon>Incirrata</taxon>
        <taxon>Octopodidae</taxon>
        <taxon>Octopus</taxon>
    </lineage>
</organism>
<dbReference type="Pfam" id="PF10203">
    <property type="entry name" value="Pet191_N"/>
    <property type="match status" value="1"/>
</dbReference>
<evidence type="ECO:0000256" key="2">
    <source>
        <dbReference type="ARBA" id="ARBA00007785"/>
    </source>
</evidence>
<dbReference type="Proteomes" id="UP001162480">
    <property type="component" value="Chromosome 12"/>
</dbReference>
<dbReference type="InterPro" id="IPR018793">
    <property type="entry name" value="Cyt_c_oxidase_assmbl_Pet191"/>
</dbReference>
<keyword evidence="4" id="KW-1015">Disulfide bond</keyword>
<evidence type="ECO:0000256" key="3">
    <source>
        <dbReference type="ARBA" id="ARBA00021904"/>
    </source>
</evidence>
<protein>
    <recommendedName>
        <fullName evidence="3">Cytochrome c oxidase assembly factor 5</fullName>
    </recommendedName>
</protein>
<dbReference type="PANTHER" id="PTHR28627">
    <property type="entry name" value="CYTOCHROME C OXIDASE ASSEMBLY FACTOR 5"/>
    <property type="match status" value="1"/>
</dbReference>
<evidence type="ECO:0000256" key="4">
    <source>
        <dbReference type="ARBA" id="ARBA00023157"/>
    </source>
</evidence>
<dbReference type="PANTHER" id="PTHR28627:SF1">
    <property type="entry name" value="CYTOCHROME C OXIDASE ASSEMBLY FACTOR 5"/>
    <property type="match status" value="1"/>
</dbReference>